<feature type="domain" description="DEP" evidence="2">
    <location>
        <begin position="1076"/>
        <end position="1136"/>
    </location>
</feature>
<dbReference type="SMART" id="SM00049">
    <property type="entry name" value="DEP"/>
    <property type="match status" value="1"/>
</dbReference>
<gene>
    <name evidence="4" type="primary">LOC112694676</name>
</gene>
<dbReference type="Pfam" id="PF12257">
    <property type="entry name" value="IML1"/>
    <property type="match status" value="1"/>
</dbReference>
<dbReference type="OrthoDB" id="39497at2759"/>
<dbReference type="InterPro" id="IPR045838">
    <property type="entry name" value="DEPDC5_CTD"/>
</dbReference>
<dbReference type="Pfam" id="PF00610">
    <property type="entry name" value="DEP"/>
    <property type="match status" value="1"/>
</dbReference>
<dbReference type="CTD" id="38176"/>
<dbReference type="InterPro" id="IPR048255">
    <property type="entry name" value="IML1_N"/>
</dbReference>
<dbReference type="GO" id="GO:1990130">
    <property type="term" value="C:GATOR1 complex"/>
    <property type="evidence" value="ECO:0007669"/>
    <property type="project" value="TreeGrafter"/>
</dbReference>
<dbReference type="GO" id="GO:0010508">
    <property type="term" value="P:positive regulation of autophagy"/>
    <property type="evidence" value="ECO:0007669"/>
    <property type="project" value="TreeGrafter"/>
</dbReference>
<dbReference type="InterPro" id="IPR055213">
    <property type="entry name" value="IML1_double_psi_beta_barrel"/>
</dbReference>
<name>A0A8B8GSC2_9HEMI</name>
<dbReference type="Pfam" id="PF19418">
    <property type="entry name" value="DEPDC5_CTD"/>
    <property type="match status" value="1"/>
</dbReference>
<dbReference type="PROSITE" id="PS50186">
    <property type="entry name" value="DEP"/>
    <property type="match status" value="1"/>
</dbReference>
<evidence type="ECO:0000256" key="1">
    <source>
        <dbReference type="SAM" id="MobiDB-lite"/>
    </source>
</evidence>
<feature type="compositionally biased region" description="Polar residues" evidence="1">
    <location>
        <begin position="539"/>
        <end position="553"/>
    </location>
</feature>
<protein>
    <submittedName>
        <fullName evidence="4">GATOR complex protein DEPDC5</fullName>
    </submittedName>
</protein>
<dbReference type="Proteomes" id="UP000694846">
    <property type="component" value="Unplaced"/>
</dbReference>
<dbReference type="InterPro" id="IPR027244">
    <property type="entry name" value="IML1"/>
</dbReference>
<dbReference type="Pfam" id="PF23013">
    <property type="entry name" value="IML1_N"/>
    <property type="match status" value="1"/>
</dbReference>
<dbReference type="Gene3D" id="1.10.10.10">
    <property type="entry name" value="Winged helix-like DNA-binding domain superfamily/Winged helix DNA-binding domain"/>
    <property type="match status" value="1"/>
</dbReference>
<dbReference type="SUPFAM" id="SSF46785">
    <property type="entry name" value="Winged helix' DNA-binding domain"/>
    <property type="match status" value="1"/>
</dbReference>
<dbReference type="InterPro" id="IPR000591">
    <property type="entry name" value="DEP_dom"/>
</dbReference>
<evidence type="ECO:0000313" key="4">
    <source>
        <dbReference type="RefSeq" id="XP_025426008.1"/>
    </source>
</evidence>
<dbReference type="RefSeq" id="XP_025426008.1">
    <property type="nucleotide sequence ID" value="XM_025570223.1"/>
</dbReference>
<dbReference type="InterPro" id="IPR036388">
    <property type="entry name" value="WH-like_DNA-bd_sf"/>
</dbReference>
<dbReference type="PANTHER" id="PTHR13179">
    <property type="entry name" value="DEP DOMAIN CONTAINING PROTEIN 5"/>
    <property type="match status" value="1"/>
</dbReference>
<dbReference type="InterPro" id="IPR036390">
    <property type="entry name" value="WH_DNA-bd_sf"/>
</dbReference>
<evidence type="ECO:0000313" key="3">
    <source>
        <dbReference type="Proteomes" id="UP000694846"/>
    </source>
</evidence>
<feature type="region of interest" description="Disordered" evidence="1">
    <location>
        <begin position="980"/>
        <end position="1008"/>
    </location>
</feature>
<keyword evidence="3" id="KW-1185">Reference proteome</keyword>
<dbReference type="GO" id="GO:0005096">
    <property type="term" value="F:GTPase activator activity"/>
    <property type="evidence" value="ECO:0007669"/>
    <property type="project" value="InterPro"/>
</dbReference>
<dbReference type="PANTHER" id="PTHR13179:SF8">
    <property type="entry name" value="GATOR COMPLEX PROTEIN DEPDC5"/>
    <property type="match status" value="1"/>
</dbReference>
<dbReference type="GO" id="GO:0035556">
    <property type="term" value="P:intracellular signal transduction"/>
    <property type="evidence" value="ECO:0007669"/>
    <property type="project" value="InterPro"/>
</dbReference>
<sequence length="1478" mass="172703">MSTVIMKTYKLTVHQKAFSNSELIVNSKDFPDAVLGDIVEVYHADSEQNKLLLQIMAFKDDTQSKDTISIEHSVASLFQLRAYSDVTVNIVSPESVILDSVELTFRDQYLGRSEMWRLKNSMIDTCVYNNKKMEFCGGYTRVQVHEMWTKGKIVSCGVINHSTKIIFRSATSMVYIFLQMTSEMWEFNFLGDTYFEKAVDGFLVDLFDKWKCFGSNHEVTLVVFSRVFYKANKLEEFPELMRECLQVDYKNRFYEDFYRVVIQNERYEDWAAASLMLLRRLYFTYKKDVLNYHHKVLHESGISTDLIPEAYLSQASQGNFLEVLNMALNVFEKHYIERSLDRTGQLAIVISPGMGEFYVDRQLTNITKQRVMDNGVGIDLICVGQEPLYAVPLFLFQNRDESLGDDCSIPHWINLSFYRSKHMPPKSTFVPRIKLPNQFSNITLNRPKIGLKVVPSKCLSASMQKNFTNSAQDYMNYDADVLDKNNRNVVPKFGSTSNILPLNKLNGLSASRKKKFSTCSFDINSDKAIALSRSLSPLKQRSITPPPKNQNDLMNLPPLNRNRSHSIDETFKKYEKMGENELNNQQADDATCEKPDRVRRLINPFDKSQFFVKLTSNRRRWSHIFPEKNPKTHKSYEDFELGITNPDMTLSDVEHFQSLKKKVNINIAKFLKNRIKEKQNIKSSFHSASECEWINSCTPGAYLVYLTRDLEAFAHKSVDWKSMVFPACLPITTDYFPDDVNLQSFYVFSNYNLLPEDVNVEVALQRAVYRQPLSTLEVFYQMICQRLSHGFQLVVSKAEHVDQKKKINSIVMRSTQSTSEPFIEMRLSIGRIFHTVTLVGSEIRVTRYRPRFPYATFEIQYRYRFQAPDHSTYGISWISFITEKLENYNWNYLDHYLCARGDMDYAVHEQKLKYWRFRMYLLPWRQEATKQIMENLNEIFYCDIYKIPTMEEQVRFTNKFVKFIETWINRIKRSTTLSLKSAGDTSPYRDRVNSIRPTDKPRPRSGSKVYDKSIATLFSENPIQDETIDDVDSKPLNLINSELLIKENLSNADLVEHMCSMQVGVGFVNRHMGLPQNTFVSYDAITWLMNNVNTFNSRNEAVERLQEILCEGLICHASGDFSHPFIDGFYLYYFPMCESPTDQSTFPPHDFQAFENEWVEVEVKQPIEYTRSIEFLMEHLTLPESLKHDTNRNVPWYKEAHLEMDVNSKSDRVEWGHARYQSVYRCDQAYEIIAQWVAASGSVVADLIYNWARKAQSGGFQLIPLPADPFALPYTLKSDPLRGPVFVPLNLECLLTDGKKCLFHEYSEDTWLRRLLLFQEVILYRFGFIICNSINNRTESYHNQYIHLTGNVFVLILSDLIDEIKEKNQYSDQGLNELETSNNQEELPFSPHMEYISRHVYHNSKKNDPKREKRVGFLWAWNHMVSRRWKWSNPATGDEEYQNKLLADFRSFCSNKDGRLFNFWEDCKNELKSIKCQE</sequence>
<dbReference type="GO" id="GO:0034198">
    <property type="term" value="P:cellular response to amino acid starvation"/>
    <property type="evidence" value="ECO:0007669"/>
    <property type="project" value="TreeGrafter"/>
</dbReference>
<organism evidence="3 4">
    <name type="scientific">Sipha flava</name>
    <name type="common">yellow sugarcane aphid</name>
    <dbReference type="NCBI Taxonomy" id="143950"/>
    <lineage>
        <taxon>Eukaryota</taxon>
        <taxon>Metazoa</taxon>
        <taxon>Ecdysozoa</taxon>
        <taxon>Arthropoda</taxon>
        <taxon>Hexapoda</taxon>
        <taxon>Insecta</taxon>
        <taxon>Pterygota</taxon>
        <taxon>Neoptera</taxon>
        <taxon>Paraneoptera</taxon>
        <taxon>Hemiptera</taxon>
        <taxon>Sternorrhyncha</taxon>
        <taxon>Aphidomorpha</taxon>
        <taxon>Aphidoidea</taxon>
        <taxon>Aphididae</taxon>
        <taxon>Sipha</taxon>
    </lineage>
</organism>
<evidence type="ECO:0000259" key="2">
    <source>
        <dbReference type="PROSITE" id="PS50186"/>
    </source>
</evidence>
<dbReference type="GeneID" id="112694676"/>
<dbReference type="GO" id="GO:0005765">
    <property type="term" value="C:lysosomal membrane"/>
    <property type="evidence" value="ECO:0007669"/>
    <property type="project" value="TreeGrafter"/>
</dbReference>
<dbReference type="GO" id="GO:1904262">
    <property type="term" value="P:negative regulation of TORC1 signaling"/>
    <property type="evidence" value="ECO:0007669"/>
    <property type="project" value="TreeGrafter"/>
</dbReference>
<feature type="region of interest" description="Disordered" evidence="1">
    <location>
        <begin position="539"/>
        <end position="564"/>
    </location>
</feature>
<proteinExistence type="predicted"/>
<feature type="compositionally biased region" description="Basic and acidic residues" evidence="1">
    <location>
        <begin position="987"/>
        <end position="1002"/>
    </location>
</feature>
<accession>A0A8B8GSC2</accession>
<reference evidence="4" key="1">
    <citation type="submission" date="2025-08" db="UniProtKB">
        <authorList>
            <consortium name="RefSeq"/>
        </authorList>
    </citation>
    <scope>IDENTIFICATION</scope>
    <source>
        <tissue evidence="4">Whole body</tissue>
    </source>
</reference>